<keyword evidence="2" id="KW-1185">Reference proteome</keyword>
<name>A0ACD5AGD5_9ACTN</name>
<dbReference type="Proteomes" id="UP001432251">
    <property type="component" value="Chromosome"/>
</dbReference>
<evidence type="ECO:0000313" key="1">
    <source>
        <dbReference type="EMBL" id="WWQ66305.1"/>
    </source>
</evidence>
<gene>
    <name evidence="1" type="ORF">V2W30_25230</name>
</gene>
<sequence length="196" mass="20369">MNLRRTTTTRRALAAVMIATGLLLSVAGCGSGDDDKSGEAAKSSAPPAKGSDDKSETSQAPATGKTLAEVKSNGITLTVTSVTRDEGGYLNVTGTVTNGTSGIWLATEWKSDESEMQVNGGSLAGASVVDQAGKKKYLVLRDTQGRCLCTKFEGGVNQGKTVDWFAQFPAPPEETTSVQLQVPTMPPAPIDITEGE</sequence>
<accession>A0ACD5AGD5</accession>
<evidence type="ECO:0000313" key="2">
    <source>
        <dbReference type="Proteomes" id="UP001432251"/>
    </source>
</evidence>
<protein>
    <submittedName>
        <fullName evidence="1">Uncharacterized protein</fullName>
    </submittedName>
</protein>
<dbReference type="EMBL" id="CP146022">
    <property type="protein sequence ID" value="WWQ66305.1"/>
    <property type="molecule type" value="Genomic_DNA"/>
</dbReference>
<proteinExistence type="predicted"/>
<organism evidence="1 2">
    <name type="scientific">Streptomyces citrinus</name>
    <dbReference type="NCBI Taxonomy" id="3118173"/>
    <lineage>
        <taxon>Bacteria</taxon>
        <taxon>Bacillati</taxon>
        <taxon>Actinomycetota</taxon>
        <taxon>Actinomycetes</taxon>
        <taxon>Kitasatosporales</taxon>
        <taxon>Streptomycetaceae</taxon>
        <taxon>Streptomyces</taxon>
    </lineage>
</organism>
<reference evidence="1" key="1">
    <citation type="journal article" date="2025" name="Int. J. Syst. Evol. Microbiol.">
        <title>Streptomyces citrinus sp. nov., with yellow diffusible pigment.</title>
        <authorList>
            <person name="He Y."/>
            <person name="Yang E."/>
            <person name="Xu J."/>
            <person name="Sun Y."/>
            <person name="Sun L."/>
        </authorList>
    </citation>
    <scope>NUCLEOTIDE SEQUENCE</scope>
    <source>
        <strain evidence="1">Q6</strain>
    </source>
</reference>